<dbReference type="Pfam" id="PF02620">
    <property type="entry name" value="YceD"/>
    <property type="match status" value="1"/>
</dbReference>
<accession>A0A6N7W577</accession>
<proteinExistence type="predicted"/>
<sequence>MTTTESLQISLAQLPHAVGSYREYHINWIVPAGWSTEVLTLPQGTEVPIDVKLTTVDDGVLVQVESHGELLGDCVRCLDPLTEPWTVDTADVYFEETAVSDLIVDGDVDMEGQPQDQPRVIVRDEIDLEPMLRDTILAAATLTPLCEPDCLGLCATCGEKLADLPADHAHEDIDPRLAVLRTLLEPADE</sequence>
<dbReference type="AlphaFoldDB" id="A0A6N7W577"/>
<name>A0A6N7W577_9ACTO</name>
<dbReference type="Proteomes" id="UP000470875">
    <property type="component" value="Unassembled WGS sequence"/>
</dbReference>
<comment type="caution">
    <text evidence="1">The sequence shown here is derived from an EMBL/GenBank/DDBJ whole genome shotgun (WGS) entry which is preliminary data.</text>
</comment>
<dbReference type="InterPro" id="IPR003772">
    <property type="entry name" value="YceD"/>
</dbReference>
<gene>
    <name evidence="1" type="ORF">FYJ24_02565</name>
</gene>
<dbReference type="RefSeq" id="WP_154543262.1">
    <property type="nucleotide sequence ID" value="NZ_VULO01000002.1"/>
</dbReference>
<keyword evidence="2" id="KW-1185">Reference proteome</keyword>
<dbReference type="EMBL" id="VULO01000002">
    <property type="protein sequence ID" value="MSS83663.1"/>
    <property type="molecule type" value="Genomic_DNA"/>
</dbReference>
<evidence type="ECO:0000313" key="1">
    <source>
        <dbReference type="EMBL" id="MSS83663.1"/>
    </source>
</evidence>
<reference evidence="1 2" key="1">
    <citation type="submission" date="2019-08" db="EMBL/GenBank/DDBJ databases">
        <title>In-depth cultivation of the pig gut microbiome towards novel bacterial diversity and tailored functional studies.</title>
        <authorList>
            <person name="Wylensek D."/>
            <person name="Hitch T.C.A."/>
            <person name="Clavel T."/>
        </authorList>
    </citation>
    <scope>NUCLEOTIDE SEQUENCE [LARGE SCALE GENOMIC DNA]</scope>
    <source>
        <strain evidence="1 2">WB03_NA08</strain>
    </source>
</reference>
<organism evidence="1 2">
    <name type="scientific">Scrofimicrobium canadense</name>
    <dbReference type="NCBI Taxonomy" id="2652290"/>
    <lineage>
        <taxon>Bacteria</taxon>
        <taxon>Bacillati</taxon>
        <taxon>Actinomycetota</taxon>
        <taxon>Actinomycetes</taxon>
        <taxon>Actinomycetales</taxon>
        <taxon>Actinomycetaceae</taxon>
        <taxon>Scrofimicrobium</taxon>
    </lineage>
</organism>
<protein>
    <submittedName>
        <fullName evidence="1">DUF177 domain-containing protein</fullName>
    </submittedName>
</protein>
<evidence type="ECO:0000313" key="2">
    <source>
        <dbReference type="Proteomes" id="UP000470875"/>
    </source>
</evidence>